<feature type="transmembrane region" description="Helical" evidence="6">
    <location>
        <begin position="356"/>
        <end position="379"/>
    </location>
</feature>
<dbReference type="GO" id="GO:0051301">
    <property type="term" value="P:cell division"/>
    <property type="evidence" value="ECO:0007669"/>
    <property type="project" value="InterPro"/>
</dbReference>
<feature type="transmembrane region" description="Helical" evidence="6">
    <location>
        <begin position="319"/>
        <end position="336"/>
    </location>
</feature>
<evidence type="ECO:0000256" key="2">
    <source>
        <dbReference type="ARBA" id="ARBA00022692"/>
    </source>
</evidence>
<organism evidence="7 8">
    <name type="scientific">Bacillus coahuilensis p1.1.43</name>
    <dbReference type="NCBI Taxonomy" id="1150625"/>
    <lineage>
        <taxon>Bacteria</taxon>
        <taxon>Bacillati</taxon>
        <taxon>Bacillota</taxon>
        <taxon>Bacilli</taxon>
        <taxon>Bacillales</taxon>
        <taxon>Bacillaceae</taxon>
        <taxon>Bacillus</taxon>
    </lineage>
</organism>
<comment type="subcellular location">
    <subcellularLocation>
        <location evidence="1">Membrane</location>
        <topology evidence="1">Multi-pass membrane protein</topology>
    </subcellularLocation>
</comment>
<gene>
    <name evidence="7" type="ORF">Q75_13795</name>
</gene>
<dbReference type="PANTHER" id="PTHR30474">
    <property type="entry name" value="CELL CYCLE PROTEIN"/>
    <property type="match status" value="1"/>
</dbReference>
<evidence type="ECO:0000313" key="7">
    <source>
        <dbReference type="EMBL" id="KUP04903.1"/>
    </source>
</evidence>
<dbReference type="STRING" id="1150625.Q75_13795"/>
<dbReference type="GO" id="GO:0005886">
    <property type="term" value="C:plasma membrane"/>
    <property type="evidence" value="ECO:0007669"/>
    <property type="project" value="TreeGrafter"/>
</dbReference>
<evidence type="ECO:0000256" key="3">
    <source>
        <dbReference type="ARBA" id="ARBA00022960"/>
    </source>
</evidence>
<keyword evidence="2 6" id="KW-0812">Transmembrane</keyword>
<keyword evidence="3" id="KW-0133">Cell shape</keyword>
<keyword evidence="8" id="KW-1185">Reference proteome</keyword>
<dbReference type="PANTHER" id="PTHR30474:SF1">
    <property type="entry name" value="PEPTIDOGLYCAN GLYCOSYLTRANSFERASE MRDB"/>
    <property type="match status" value="1"/>
</dbReference>
<dbReference type="Proteomes" id="UP000074108">
    <property type="component" value="Unassembled WGS sequence"/>
</dbReference>
<name>A0A147K5J0_9BACI</name>
<dbReference type="Pfam" id="PF01098">
    <property type="entry name" value="FTSW_RODA_SPOVE"/>
    <property type="match status" value="1"/>
</dbReference>
<sequence length="390" mass="43527">MENRQNFTDKFDWNLAFLLLLFLAVSILGISSAQVTGQYAGRNFMFMQIFWYGVGAGIITGCLFLEPEQFKKLSWYFYGFGMLLLVGLLVAPETIARPINGAKSWYQTPAGPFSLLNLSIFLILILARIVSTHHEKVTNKSVQTDFTLLIKIGLVSVPPLGLIMQQPDLGTTLVMIAIITGIILVSGITWKIILPVYGSITLFGGTVFAFVLYRPDILEKYLGVEPYQFGRIYSWLDPYNYSSGEGYHLVKSLLAIGSGQITGKGYQESVVYLPENHTDFIFSVIGEEYGFLGASVVISLFFMLIYHITKTAIDTKDPFNGYVCAGIISMITFHVFQNIGMTIQLLPITGIPLPFISYGGSSLMGNMLAMGILFSMRFYHRDYMFSSNQN</sequence>
<dbReference type="RefSeq" id="WP_059351693.1">
    <property type="nucleotide sequence ID" value="NZ_LDYG01000046.1"/>
</dbReference>
<keyword evidence="4 6" id="KW-1133">Transmembrane helix</keyword>
<dbReference type="AlphaFoldDB" id="A0A147K5J0"/>
<dbReference type="GO" id="GO:0008360">
    <property type="term" value="P:regulation of cell shape"/>
    <property type="evidence" value="ECO:0007669"/>
    <property type="project" value="UniProtKB-KW"/>
</dbReference>
<dbReference type="OrthoDB" id="9768187at2"/>
<feature type="transmembrane region" description="Helical" evidence="6">
    <location>
        <begin position="111"/>
        <end position="130"/>
    </location>
</feature>
<feature type="transmembrane region" description="Helical" evidence="6">
    <location>
        <begin position="169"/>
        <end position="185"/>
    </location>
</feature>
<evidence type="ECO:0000256" key="1">
    <source>
        <dbReference type="ARBA" id="ARBA00004141"/>
    </source>
</evidence>
<evidence type="ECO:0000256" key="4">
    <source>
        <dbReference type="ARBA" id="ARBA00022989"/>
    </source>
</evidence>
<dbReference type="GO" id="GO:0032153">
    <property type="term" value="C:cell division site"/>
    <property type="evidence" value="ECO:0007669"/>
    <property type="project" value="TreeGrafter"/>
</dbReference>
<evidence type="ECO:0000313" key="8">
    <source>
        <dbReference type="Proteomes" id="UP000074108"/>
    </source>
</evidence>
<keyword evidence="5 6" id="KW-0472">Membrane</keyword>
<feature type="transmembrane region" description="Helical" evidence="6">
    <location>
        <begin position="192"/>
        <end position="213"/>
    </location>
</feature>
<reference evidence="7 8" key="1">
    <citation type="journal article" date="2016" name="Front. Microbiol.">
        <title>Microevolution Analysis of Bacillus coahuilensis Unveils Differences in Phosphorus Acquisition Strategies and Their Regulation.</title>
        <authorList>
            <person name="Gomez-Lunar Z."/>
            <person name="Hernandez-Gonzalez I."/>
            <person name="Rodriguez-Torres M.D."/>
            <person name="Souza V."/>
            <person name="Olmedo-Alvarez G."/>
        </authorList>
    </citation>
    <scope>NUCLEOTIDE SEQUENCE [LARGE SCALE GENOMIC DNA]</scope>
    <source>
        <strain evidence="8">p1.1.43</strain>
    </source>
</reference>
<dbReference type="GO" id="GO:0015648">
    <property type="term" value="F:lipid-linked peptidoglycan transporter activity"/>
    <property type="evidence" value="ECO:0007669"/>
    <property type="project" value="TreeGrafter"/>
</dbReference>
<protein>
    <submittedName>
        <fullName evidence="7">Cell cycle protein</fullName>
    </submittedName>
</protein>
<feature type="transmembrane region" description="Helical" evidence="6">
    <location>
        <begin position="142"/>
        <end position="163"/>
    </location>
</feature>
<evidence type="ECO:0000256" key="6">
    <source>
        <dbReference type="SAM" id="Phobius"/>
    </source>
</evidence>
<dbReference type="EMBL" id="LDYG01000046">
    <property type="protein sequence ID" value="KUP04903.1"/>
    <property type="molecule type" value="Genomic_DNA"/>
</dbReference>
<dbReference type="InterPro" id="IPR001182">
    <property type="entry name" value="FtsW/RodA"/>
</dbReference>
<feature type="transmembrane region" description="Helical" evidence="6">
    <location>
        <begin position="73"/>
        <end position="91"/>
    </location>
</feature>
<feature type="transmembrane region" description="Helical" evidence="6">
    <location>
        <begin position="289"/>
        <end position="307"/>
    </location>
</feature>
<accession>A0A147K5J0</accession>
<comment type="caution">
    <text evidence="7">The sequence shown here is derived from an EMBL/GenBank/DDBJ whole genome shotgun (WGS) entry which is preliminary data.</text>
</comment>
<feature type="transmembrane region" description="Helical" evidence="6">
    <location>
        <begin position="49"/>
        <end position="66"/>
    </location>
</feature>
<dbReference type="PATRIC" id="fig|1150625.3.peg.2894"/>
<evidence type="ECO:0000256" key="5">
    <source>
        <dbReference type="ARBA" id="ARBA00023136"/>
    </source>
</evidence>
<proteinExistence type="predicted"/>